<sequence length="429" mass="44975">MQTWARRGVHAALVTGGMLAVGSGVASAADHHDTDMLPWGAADDGSPRSSGTWFSGELFPERFDDAPTGRHHLITPDQRRMPAAQEALTHEIPAITDHQWFTPDPSAPRVPAAVHPLELAGWVAEIPQEDRAGISPGDELGSPAEGFHRSMGWAGPLGDVVAEPPAADPSETTEIPVVRPAGTPLVVPDTELDRIAALPAPAGAGEPAAALLTTNTEDLTDGRLDGLLAELHTVPNALLTSALTTEPVGAVPQNSEFVPLHVPGEHQEQATDVPTLTRALVTQERPGVEAPVPGLGDLHALDGGATTLPSPDRISEALEGNRLPLPRAAETEPPAVPHVPGFSRTPEFADVHYVVLDELRAAADERELVTQNPFRTAPAPRASAPMALPVLDGLPDLTVAQGETVPTPGLDASPSRVVDETRPLPRVTV</sequence>
<feature type="chain" id="PRO_5024420934" description="Secreted protein" evidence="2">
    <location>
        <begin position="29"/>
        <end position="429"/>
    </location>
</feature>
<feature type="region of interest" description="Disordered" evidence="1">
    <location>
        <begin position="402"/>
        <end position="429"/>
    </location>
</feature>
<reference evidence="4" key="1">
    <citation type="submission" date="2019-11" db="EMBL/GenBank/DDBJ databases">
        <title>The complete genome sequence of Saccharopolyspora sp. E2A.</title>
        <authorList>
            <person name="Zhang G."/>
        </authorList>
    </citation>
    <scope>NUCLEOTIDE SEQUENCE [LARGE SCALE GENOMIC DNA]</scope>
    <source>
        <strain evidence="4">E2A</strain>
    </source>
</reference>
<evidence type="ECO:0000256" key="2">
    <source>
        <dbReference type="SAM" id="SignalP"/>
    </source>
</evidence>
<dbReference type="Proteomes" id="UP000371041">
    <property type="component" value="Chromosome"/>
</dbReference>
<gene>
    <name evidence="3" type="ORF">GIY23_22345</name>
</gene>
<keyword evidence="4" id="KW-1185">Reference proteome</keyword>
<name>A0A5Q3QK14_9PSEU</name>
<dbReference type="KEGG" id="sace:GIY23_22345"/>
<keyword evidence="2" id="KW-0732">Signal</keyword>
<accession>A0A5Q3QK14</accession>
<protein>
    <recommendedName>
        <fullName evidence="5">Secreted protein</fullName>
    </recommendedName>
</protein>
<feature type="signal peptide" evidence="2">
    <location>
        <begin position="1"/>
        <end position="28"/>
    </location>
</feature>
<dbReference type="RefSeq" id="WP_154078443.1">
    <property type="nucleotide sequence ID" value="NZ_CP045929.1"/>
</dbReference>
<proteinExistence type="predicted"/>
<organism evidence="3 4">
    <name type="scientific">Allosaccharopolyspora coralli</name>
    <dbReference type="NCBI Taxonomy" id="2665642"/>
    <lineage>
        <taxon>Bacteria</taxon>
        <taxon>Bacillati</taxon>
        <taxon>Actinomycetota</taxon>
        <taxon>Actinomycetes</taxon>
        <taxon>Pseudonocardiales</taxon>
        <taxon>Pseudonocardiaceae</taxon>
        <taxon>Allosaccharopolyspora</taxon>
    </lineage>
</organism>
<evidence type="ECO:0000313" key="3">
    <source>
        <dbReference type="EMBL" id="QGK71875.1"/>
    </source>
</evidence>
<dbReference type="EMBL" id="CP045929">
    <property type="protein sequence ID" value="QGK71875.1"/>
    <property type="molecule type" value="Genomic_DNA"/>
</dbReference>
<evidence type="ECO:0008006" key="5">
    <source>
        <dbReference type="Google" id="ProtNLM"/>
    </source>
</evidence>
<evidence type="ECO:0000313" key="4">
    <source>
        <dbReference type="Proteomes" id="UP000371041"/>
    </source>
</evidence>
<evidence type="ECO:0000256" key="1">
    <source>
        <dbReference type="SAM" id="MobiDB-lite"/>
    </source>
</evidence>
<dbReference type="AlphaFoldDB" id="A0A5Q3QK14"/>